<evidence type="ECO:0000313" key="7">
    <source>
        <dbReference type="EMBL" id="JAS57788.1"/>
    </source>
</evidence>
<protein>
    <recommendedName>
        <fullName evidence="5">V-type proton ATPase subunit G</fullName>
    </recommendedName>
</protein>
<evidence type="ECO:0000256" key="2">
    <source>
        <dbReference type="ARBA" id="ARBA00022448"/>
    </source>
</evidence>
<evidence type="ECO:0000256" key="4">
    <source>
        <dbReference type="ARBA" id="ARBA00023065"/>
    </source>
</evidence>
<evidence type="ECO:0000256" key="5">
    <source>
        <dbReference type="RuleBase" id="RU364019"/>
    </source>
</evidence>
<evidence type="ECO:0000256" key="6">
    <source>
        <dbReference type="SAM" id="Coils"/>
    </source>
</evidence>
<dbReference type="InterPro" id="IPR005124">
    <property type="entry name" value="V-ATPase_G"/>
</dbReference>
<evidence type="ECO:0000256" key="1">
    <source>
        <dbReference type="ARBA" id="ARBA00010066"/>
    </source>
</evidence>
<feature type="coiled-coil region" evidence="6">
    <location>
        <begin position="29"/>
        <end position="78"/>
    </location>
</feature>
<dbReference type="GO" id="GO:0097401">
    <property type="term" value="P:synaptic vesicle lumen acidification"/>
    <property type="evidence" value="ECO:0007669"/>
    <property type="project" value="TreeGrafter"/>
</dbReference>
<accession>A0A1B6G5S6</accession>
<proteinExistence type="inferred from homology"/>
<dbReference type="PANTHER" id="PTHR12713">
    <property type="entry name" value="VACUOLAR ATP SYNTHASE SUBUNIT G"/>
    <property type="match status" value="1"/>
</dbReference>
<keyword evidence="6" id="KW-0175">Coiled coil</keyword>
<dbReference type="NCBIfam" id="TIGR01147">
    <property type="entry name" value="V_ATP_synt_G"/>
    <property type="match status" value="1"/>
</dbReference>
<dbReference type="GO" id="GO:0000221">
    <property type="term" value="C:vacuolar proton-transporting V-type ATPase, V1 domain"/>
    <property type="evidence" value="ECO:0007669"/>
    <property type="project" value="TreeGrafter"/>
</dbReference>
<dbReference type="PANTHER" id="PTHR12713:SF11">
    <property type="entry name" value="V-TYPE PROTON ATPASE SUBUNIT G"/>
    <property type="match status" value="1"/>
</dbReference>
<comment type="function">
    <text evidence="5">Subunit of the V1 complex of vacuolar(H+)-ATPase (V-ATPase), a multisubunit enzyme composed of a peripheral complex (V1) that hydrolyzes ATP and a membrane integral complex (V0) that translocates protons. V-ATPase is responsible for acidifying and maintaining the pH of intracellular compartments and in some cell types, is targeted to the plasma membrane, where it is responsible for acidifying the extracellular environment.</text>
</comment>
<feature type="non-terminal residue" evidence="7">
    <location>
        <position position="1"/>
    </location>
</feature>
<keyword evidence="2 5" id="KW-0813">Transport</keyword>
<sequence length="140" mass="16246">LLFCALCSCQFVSNEICIKSRMASQTQGIQQLLAAEKRAAEKVAEAKKRKARRLKQAKEEAQEEIEKYRQEREKQFKEFEAKHMGSREDVAARIEADTKVKIEEMNRAVTLHKEAVIQQILELVYDIKPELHQNFRAVAK</sequence>
<evidence type="ECO:0000256" key="3">
    <source>
        <dbReference type="ARBA" id="ARBA00022781"/>
    </source>
</evidence>
<dbReference type="GO" id="GO:0016887">
    <property type="term" value="F:ATP hydrolysis activity"/>
    <property type="evidence" value="ECO:0007669"/>
    <property type="project" value="TreeGrafter"/>
</dbReference>
<keyword evidence="4 5" id="KW-0406">Ion transport</keyword>
<dbReference type="AlphaFoldDB" id="A0A1B6G5S6"/>
<dbReference type="GO" id="GO:0046961">
    <property type="term" value="F:proton-transporting ATPase activity, rotational mechanism"/>
    <property type="evidence" value="ECO:0007669"/>
    <property type="project" value="InterPro"/>
</dbReference>
<gene>
    <name evidence="7" type="ORF">g.14382</name>
</gene>
<comment type="similarity">
    <text evidence="1 5">Belongs to the V-ATPase G subunit family.</text>
</comment>
<dbReference type="Gene3D" id="1.20.5.2950">
    <property type="match status" value="1"/>
</dbReference>
<name>A0A1B6G5S6_9HEMI</name>
<dbReference type="FunFam" id="1.20.5.2950:FF:000001">
    <property type="entry name" value="V-type proton ATPase subunit G"/>
    <property type="match status" value="1"/>
</dbReference>
<reference evidence="7" key="1">
    <citation type="submission" date="2015-11" db="EMBL/GenBank/DDBJ databases">
        <title>De novo transcriptome assembly of four potential Pierce s Disease insect vectors from Arizona vineyards.</title>
        <authorList>
            <person name="Tassone E.E."/>
        </authorList>
    </citation>
    <scope>NUCLEOTIDE SEQUENCE</scope>
</reference>
<organism evidence="7">
    <name type="scientific">Cuerna arida</name>
    <dbReference type="NCBI Taxonomy" id="1464854"/>
    <lineage>
        <taxon>Eukaryota</taxon>
        <taxon>Metazoa</taxon>
        <taxon>Ecdysozoa</taxon>
        <taxon>Arthropoda</taxon>
        <taxon>Hexapoda</taxon>
        <taxon>Insecta</taxon>
        <taxon>Pterygota</taxon>
        <taxon>Neoptera</taxon>
        <taxon>Paraneoptera</taxon>
        <taxon>Hemiptera</taxon>
        <taxon>Auchenorrhyncha</taxon>
        <taxon>Membracoidea</taxon>
        <taxon>Cicadellidae</taxon>
        <taxon>Cicadellinae</taxon>
        <taxon>Proconiini</taxon>
        <taxon>Cuerna</taxon>
    </lineage>
</organism>
<dbReference type="Pfam" id="PF03179">
    <property type="entry name" value="V-ATPase_G"/>
    <property type="match status" value="1"/>
</dbReference>
<comment type="subunit">
    <text evidence="5">V-ATPase is a heteromultimeric enzyme made up of two complexes: the ATP-hydrolytic V1 complex and the proton translocation V0 complex.</text>
</comment>
<dbReference type="EMBL" id="GECZ01011981">
    <property type="protein sequence ID" value="JAS57788.1"/>
    <property type="molecule type" value="Transcribed_RNA"/>
</dbReference>
<dbReference type="GO" id="GO:0098793">
    <property type="term" value="C:presynapse"/>
    <property type="evidence" value="ECO:0007669"/>
    <property type="project" value="GOC"/>
</dbReference>
<keyword evidence="3 5" id="KW-0375">Hydrogen ion transport</keyword>